<accession>A0ABP7T0U0</accession>
<dbReference type="InterPro" id="IPR011010">
    <property type="entry name" value="DNA_brk_join_enz"/>
</dbReference>
<proteinExistence type="predicted"/>
<dbReference type="Proteomes" id="UP001500235">
    <property type="component" value="Unassembled WGS sequence"/>
</dbReference>
<protein>
    <recommendedName>
        <fullName evidence="2">Tyr recombinase domain-containing protein</fullName>
    </recommendedName>
</protein>
<evidence type="ECO:0000256" key="1">
    <source>
        <dbReference type="ARBA" id="ARBA00023172"/>
    </source>
</evidence>
<feature type="domain" description="Tyr recombinase" evidence="2">
    <location>
        <begin position="207"/>
        <end position="403"/>
    </location>
</feature>
<dbReference type="Gene3D" id="1.10.443.10">
    <property type="entry name" value="Intergrase catalytic core"/>
    <property type="match status" value="1"/>
</dbReference>
<dbReference type="PROSITE" id="PS51898">
    <property type="entry name" value="TYR_RECOMBINASE"/>
    <property type="match status" value="1"/>
</dbReference>
<keyword evidence="1" id="KW-0233">DNA recombination</keyword>
<dbReference type="InterPro" id="IPR002104">
    <property type="entry name" value="Integrase_catalytic"/>
</dbReference>
<comment type="caution">
    <text evidence="3">The sequence shown here is derived from an EMBL/GenBank/DDBJ whole genome shotgun (WGS) entry which is preliminary data.</text>
</comment>
<evidence type="ECO:0000313" key="3">
    <source>
        <dbReference type="EMBL" id="GAA4019375.1"/>
    </source>
</evidence>
<dbReference type="InterPro" id="IPR013762">
    <property type="entry name" value="Integrase-like_cat_sf"/>
</dbReference>
<evidence type="ECO:0000259" key="2">
    <source>
        <dbReference type="PROSITE" id="PS51898"/>
    </source>
</evidence>
<gene>
    <name evidence="3" type="ORF">GCM10022280_19000</name>
</gene>
<evidence type="ECO:0000313" key="4">
    <source>
        <dbReference type="Proteomes" id="UP001500235"/>
    </source>
</evidence>
<name>A0ABP7T0U0_9SPHN</name>
<keyword evidence="4" id="KW-1185">Reference proteome</keyword>
<dbReference type="SUPFAM" id="SSF56349">
    <property type="entry name" value="DNA breaking-rejoining enzymes"/>
    <property type="match status" value="1"/>
</dbReference>
<dbReference type="EMBL" id="BAABBQ010000001">
    <property type="protein sequence ID" value="GAA4019375.1"/>
    <property type="molecule type" value="Genomic_DNA"/>
</dbReference>
<sequence length="453" mass="51152">MAAKGGIYQRAGYWLDYDRGTDGVPRSPWLYICWYDPNKGRIRRKSTRQCNIQLACDALDEHFLAVHRPTAAQRAAYTLPEALTDYWLEHGCKVVSAEAIKARLKLVTRFVEHQIAAGRMADPILPAQVDDGFIRNFREWASADPIIALRKDAKGAWVESSRRLRSLSTVEESVIQLKAALNYAKKAKRTDHLPDFQHKTRDQVTPVRTDRLTVPDIARLLNFTVEGGGSYAGHAERLLPLRRYIIAAICTLARPDAIFDMSVLPSRVQWHTDADLFDLNPTGRIQTNKYRAVVPVTSLLRTWLEATDEWFVCGRRNVGSKAEPAWQEYKVASVRSGWETARQHLGLPDGWGPKLLRHSMATILANRRVPQTERKLLMGHEALEGSQKSYVIFDPDYLLKAKETIEEVIAELRNLSPAALAPPGAQQRSTIDASVSKSPTRRAIPLMPFWKAV</sequence>
<organism evidence="3 4">
    <name type="scientific">Sphingomonas swuensis</name>
    <dbReference type="NCBI Taxonomy" id="977800"/>
    <lineage>
        <taxon>Bacteria</taxon>
        <taxon>Pseudomonadati</taxon>
        <taxon>Pseudomonadota</taxon>
        <taxon>Alphaproteobacteria</taxon>
        <taxon>Sphingomonadales</taxon>
        <taxon>Sphingomonadaceae</taxon>
        <taxon>Sphingomonas</taxon>
    </lineage>
</organism>
<reference evidence="4" key="1">
    <citation type="journal article" date="2019" name="Int. J. Syst. Evol. Microbiol.">
        <title>The Global Catalogue of Microorganisms (GCM) 10K type strain sequencing project: providing services to taxonomists for standard genome sequencing and annotation.</title>
        <authorList>
            <consortium name="The Broad Institute Genomics Platform"/>
            <consortium name="The Broad Institute Genome Sequencing Center for Infectious Disease"/>
            <person name="Wu L."/>
            <person name="Ma J."/>
        </authorList>
    </citation>
    <scope>NUCLEOTIDE SEQUENCE [LARGE SCALE GENOMIC DNA]</scope>
    <source>
        <strain evidence="4">JCM 17563</strain>
    </source>
</reference>